<dbReference type="PROSITE" id="PS50110">
    <property type="entry name" value="RESPONSE_REGULATORY"/>
    <property type="match status" value="1"/>
</dbReference>
<evidence type="ECO:0000313" key="12">
    <source>
        <dbReference type="Proteomes" id="UP000518605"/>
    </source>
</evidence>
<keyword evidence="2" id="KW-0963">Cytoplasm</keyword>
<dbReference type="PRINTS" id="PR00032">
    <property type="entry name" value="HTHARAC"/>
</dbReference>
<dbReference type="SMART" id="SM00342">
    <property type="entry name" value="HTH_ARAC"/>
    <property type="match status" value="1"/>
</dbReference>
<dbReference type="InterPro" id="IPR018060">
    <property type="entry name" value="HTH_AraC"/>
</dbReference>
<keyword evidence="6" id="KW-0238">DNA-binding</keyword>
<feature type="domain" description="HTH araC/xylS-type" evidence="9">
    <location>
        <begin position="424"/>
        <end position="522"/>
    </location>
</feature>
<evidence type="ECO:0000256" key="5">
    <source>
        <dbReference type="ARBA" id="ARBA00023015"/>
    </source>
</evidence>
<protein>
    <submittedName>
        <fullName evidence="11">Two-component system response regulator YesN</fullName>
    </submittedName>
</protein>
<keyword evidence="5" id="KW-0805">Transcription regulation</keyword>
<evidence type="ECO:0000256" key="4">
    <source>
        <dbReference type="ARBA" id="ARBA00023012"/>
    </source>
</evidence>
<dbReference type="SUPFAM" id="SSF46689">
    <property type="entry name" value="Homeodomain-like"/>
    <property type="match status" value="2"/>
</dbReference>
<evidence type="ECO:0000259" key="10">
    <source>
        <dbReference type="PROSITE" id="PS50110"/>
    </source>
</evidence>
<dbReference type="Gene3D" id="1.10.10.60">
    <property type="entry name" value="Homeodomain-like"/>
    <property type="match status" value="2"/>
</dbReference>
<dbReference type="Proteomes" id="UP000518605">
    <property type="component" value="Unassembled WGS sequence"/>
</dbReference>
<dbReference type="PANTHER" id="PTHR42713:SF3">
    <property type="entry name" value="TRANSCRIPTIONAL REGULATORY PROTEIN HPTR"/>
    <property type="match status" value="1"/>
</dbReference>
<feature type="modified residue" description="4-aspartylphosphate" evidence="8">
    <location>
        <position position="55"/>
    </location>
</feature>
<keyword evidence="4" id="KW-0902">Two-component regulatory system</keyword>
<evidence type="ECO:0000313" key="11">
    <source>
        <dbReference type="EMBL" id="MBB3152991.1"/>
    </source>
</evidence>
<proteinExistence type="predicted"/>
<dbReference type="GO" id="GO:0005737">
    <property type="term" value="C:cytoplasm"/>
    <property type="evidence" value="ECO:0007669"/>
    <property type="project" value="UniProtKB-SubCell"/>
</dbReference>
<dbReference type="AlphaFoldDB" id="A0A7W5C8C7"/>
<gene>
    <name evidence="11" type="ORF">FHS16_003050</name>
</gene>
<evidence type="ECO:0000256" key="3">
    <source>
        <dbReference type="ARBA" id="ARBA00022553"/>
    </source>
</evidence>
<evidence type="ECO:0000256" key="1">
    <source>
        <dbReference type="ARBA" id="ARBA00004496"/>
    </source>
</evidence>
<dbReference type="InterPro" id="IPR009057">
    <property type="entry name" value="Homeodomain-like_sf"/>
</dbReference>
<evidence type="ECO:0000256" key="6">
    <source>
        <dbReference type="ARBA" id="ARBA00023125"/>
    </source>
</evidence>
<sequence>MYRVLIVDDEPEIRQGLQLKVSFEGLGFYVAGEASNGREALEKLANEPIDVVITDMNMPIMDGMTFMDACHELIPSLRLIVITGYEDFQYAKAAIRNQARDYLLKPVTRDELTKSLEGVRNELDRDRSNEDQAALIQWRLSQYYKEMKEHFIVHLVKEELVQAPLVLERSRLFELEEWNMGQVRFLTVGLKDQAGPAGKNNRAEDAFRLPFEMVVRECASMQHALMQVFRDLSYPGLMHAVLREDAELIRTFTEALEDHVRSLMRFDLRIGVGQAVTGFKQWKEGYMSSLLAWSLPYDGSKDEARSSAAQGEQADHAIKVIERYLVRGELAAFQAAVRQELVAAHGSQPRFVKAIFQLYLMLEPIAKASHTALEGGEQLWLRPEMTLSLDSVEKAERFLMGIADRIERNRQMESNETDPFLFIKAAQQFIDENYMYDLNLSMIAEKFNYNASYFSEIFKAKTGKTFIFYLNETRMAEAIHLLQNTTLTLWDIAELTGFSNASYFSSKFKRMYGVTPSEFRLRPSEKNDSEHPKN</sequence>
<comment type="caution">
    <text evidence="11">The sequence shown here is derived from an EMBL/GenBank/DDBJ whole genome shotgun (WGS) entry which is preliminary data.</text>
</comment>
<evidence type="ECO:0000256" key="8">
    <source>
        <dbReference type="PROSITE-ProRule" id="PRU00169"/>
    </source>
</evidence>
<dbReference type="InterPro" id="IPR051552">
    <property type="entry name" value="HptR"/>
</dbReference>
<dbReference type="EMBL" id="JACHXW010000008">
    <property type="protein sequence ID" value="MBB3152991.1"/>
    <property type="molecule type" value="Genomic_DNA"/>
</dbReference>
<dbReference type="Pfam" id="PF00072">
    <property type="entry name" value="Response_reg"/>
    <property type="match status" value="1"/>
</dbReference>
<dbReference type="PANTHER" id="PTHR42713">
    <property type="entry name" value="HISTIDINE KINASE-RELATED"/>
    <property type="match status" value="1"/>
</dbReference>
<organism evidence="11 12">
    <name type="scientific">Paenibacillus endophyticus</name>
    <dbReference type="NCBI Taxonomy" id="1294268"/>
    <lineage>
        <taxon>Bacteria</taxon>
        <taxon>Bacillati</taxon>
        <taxon>Bacillota</taxon>
        <taxon>Bacilli</taxon>
        <taxon>Bacillales</taxon>
        <taxon>Paenibacillaceae</taxon>
        <taxon>Paenibacillus</taxon>
    </lineage>
</organism>
<dbReference type="SUPFAM" id="SSF52172">
    <property type="entry name" value="CheY-like"/>
    <property type="match status" value="1"/>
</dbReference>
<dbReference type="InterPro" id="IPR001789">
    <property type="entry name" value="Sig_transdc_resp-reg_receiver"/>
</dbReference>
<evidence type="ECO:0000259" key="9">
    <source>
        <dbReference type="PROSITE" id="PS01124"/>
    </source>
</evidence>
<keyword evidence="7" id="KW-0804">Transcription</keyword>
<dbReference type="GO" id="GO:0003700">
    <property type="term" value="F:DNA-binding transcription factor activity"/>
    <property type="evidence" value="ECO:0007669"/>
    <property type="project" value="InterPro"/>
</dbReference>
<evidence type="ECO:0000256" key="7">
    <source>
        <dbReference type="ARBA" id="ARBA00023163"/>
    </source>
</evidence>
<reference evidence="11 12" key="1">
    <citation type="submission" date="2020-08" db="EMBL/GenBank/DDBJ databases">
        <title>Genomic Encyclopedia of Type Strains, Phase III (KMG-III): the genomes of soil and plant-associated and newly described type strains.</title>
        <authorList>
            <person name="Whitman W."/>
        </authorList>
    </citation>
    <scope>NUCLEOTIDE SEQUENCE [LARGE SCALE GENOMIC DNA]</scope>
    <source>
        <strain evidence="11 12">CECT 8234</strain>
    </source>
</reference>
<dbReference type="Pfam" id="PF12833">
    <property type="entry name" value="HTH_18"/>
    <property type="match status" value="1"/>
</dbReference>
<dbReference type="CDD" id="cd17536">
    <property type="entry name" value="REC_YesN-like"/>
    <property type="match status" value="1"/>
</dbReference>
<keyword evidence="3 8" id="KW-0597">Phosphoprotein</keyword>
<dbReference type="SMART" id="SM00448">
    <property type="entry name" value="REC"/>
    <property type="match status" value="1"/>
</dbReference>
<dbReference type="RefSeq" id="WP_183563732.1">
    <property type="nucleotide sequence ID" value="NZ_CBCSLB010000028.1"/>
</dbReference>
<comment type="subcellular location">
    <subcellularLocation>
        <location evidence="1">Cytoplasm</location>
    </subcellularLocation>
</comment>
<dbReference type="GO" id="GO:0043565">
    <property type="term" value="F:sequence-specific DNA binding"/>
    <property type="evidence" value="ECO:0007669"/>
    <property type="project" value="InterPro"/>
</dbReference>
<keyword evidence="12" id="KW-1185">Reference proteome</keyword>
<name>A0A7W5C8C7_9BACL</name>
<evidence type="ECO:0000256" key="2">
    <source>
        <dbReference type="ARBA" id="ARBA00022490"/>
    </source>
</evidence>
<dbReference type="InterPro" id="IPR018062">
    <property type="entry name" value="HTH_AraC-typ_CS"/>
</dbReference>
<dbReference type="PROSITE" id="PS01124">
    <property type="entry name" value="HTH_ARAC_FAMILY_2"/>
    <property type="match status" value="1"/>
</dbReference>
<dbReference type="GO" id="GO:0000160">
    <property type="term" value="P:phosphorelay signal transduction system"/>
    <property type="evidence" value="ECO:0007669"/>
    <property type="project" value="UniProtKB-KW"/>
</dbReference>
<dbReference type="InterPro" id="IPR020449">
    <property type="entry name" value="Tscrpt_reg_AraC-type_HTH"/>
</dbReference>
<accession>A0A7W5C8C7</accession>
<dbReference type="PROSITE" id="PS00041">
    <property type="entry name" value="HTH_ARAC_FAMILY_1"/>
    <property type="match status" value="1"/>
</dbReference>
<feature type="domain" description="Response regulatory" evidence="10">
    <location>
        <begin position="3"/>
        <end position="120"/>
    </location>
</feature>
<dbReference type="Gene3D" id="3.40.50.2300">
    <property type="match status" value="1"/>
</dbReference>
<dbReference type="InterPro" id="IPR011006">
    <property type="entry name" value="CheY-like_superfamily"/>
</dbReference>